<dbReference type="RefSeq" id="WP_037677622.1">
    <property type="nucleotide sequence ID" value="NZ_JBEZVI010000009.1"/>
</dbReference>
<evidence type="ECO:0000313" key="2">
    <source>
        <dbReference type="Proteomes" id="UP001550853"/>
    </source>
</evidence>
<organism evidence="1 2">
    <name type="scientific">Streptomyces catenulae</name>
    <dbReference type="NCBI Taxonomy" id="66875"/>
    <lineage>
        <taxon>Bacteria</taxon>
        <taxon>Bacillati</taxon>
        <taxon>Actinomycetota</taxon>
        <taxon>Actinomycetes</taxon>
        <taxon>Kitasatosporales</taxon>
        <taxon>Streptomycetaceae</taxon>
        <taxon>Streptomyces</taxon>
    </lineage>
</organism>
<proteinExistence type="predicted"/>
<dbReference type="EMBL" id="JBEZVI010000009">
    <property type="protein sequence ID" value="MEU3711168.1"/>
    <property type="molecule type" value="Genomic_DNA"/>
</dbReference>
<protein>
    <submittedName>
        <fullName evidence="1">Uncharacterized protein</fullName>
    </submittedName>
</protein>
<sequence length="105" mass="10400">MTGTPRQPAVTAEVTAGPGGAMTVEVGVVTGDLTVTTTDTGNGTAAVRVRYTGADEWYELEGSPVPMPEGEMAAVLDAVTQAIRAGGAACAPGAPQNPSGRPDTA</sequence>
<gene>
    <name evidence="1" type="ORF">AB0E61_13845</name>
</gene>
<keyword evidence="2" id="KW-1185">Reference proteome</keyword>
<reference evidence="1 2" key="1">
    <citation type="submission" date="2024-06" db="EMBL/GenBank/DDBJ databases">
        <title>The Natural Products Discovery Center: Release of the First 8490 Sequenced Strains for Exploring Actinobacteria Biosynthetic Diversity.</title>
        <authorList>
            <person name="Kalkreuter E."/>
            <person name="Kautsar S.A."/>
            <person name="Yang D."/>
            <person name="Bader C.D."/>
            <person name="Teijaro C.N."/>
            <person name="Fluegel L."/>
            <person name="Davis C.M."/>
            <person name="Simpson J.R."/>
            <person name="Lauterbach L."/>
            <person name="Steele A.D."/>
            <person name="Gui C."/>
            <person name="Meng S."/>
            <person name="Li G."/>
            <person name="Viehrig K."/>
            <person name="Ye F."/>
            <person name="Su P."/>
            <person name="Kiefer A.F."/>
            <person name="Nichols A."/>
            <person name="Cepeda A.J."/>
            <person name="Yan W."/>
            <person name="Fan B."/>
            <person name="Jiang Y."/>
            <person name="Adhikari A."/>
            <person name="Zheng C.-J."/>
            <person name="Schuster L."/>
            <person name="Cowan T.M."/>
            <person name="Smanski M.J."/>
            <person name="Chevrette M.G."/>
            <person name="De Carvalho L.P.S."/>
            <person name="Shen B."/>
        </authorList>
    </citation>
    <scope>NUCLEOTIDE SEQUENCE [LARGE SCALE GENOMIC DNA]</scope>
    <source>
        <strain evidence="1 2">NPDC033039</strain>
    </source>
</reference>
<dbReference type="Proteomes" id="UP001550853">
    <property type="component" value="Unassembled WGS sequence"/>
</dbReference>
<evidence type="ECO:0000313" key="1">
    <source>
        <dbReference type="EMBL" id="MEU3711168.1"/>
    </source>
</evidence>
<name>A0ABV2YZK1_9ACTN</name>
<accession>A0ABV2YZK1</accession>
<comment type="caution">
    <text evidence="1">The sequence shown here is derived from an EMBL/GenBank/DDBJ whole genome shotgun (WGS) entry which is preliminary data.</text>
</comment>